<dbReference type="SUPFAM" id="SSF50956">
    <property type="entry name" value="Thermostable phytase (3-phytase)"/>
    <property type="match status" value="1"/>
</dbReference>
<reference evidence="2 3" key="1">
    <citation type="submission" date="2018-08" db="EMBL/GenBank/DDBJ databases">
        <title>Chitinophagaceae sp. K23C18032701, a novel bacterium isolated from forest soil.</title>
        <authorList>
            <person name="Wang C."/>
        </authorList>
    </citation>
    <scope>NUCLEOTIDE SEQUENCE [LARGE SCALE GENOMIC DNA]</scope>
    <source>
        <strain evidence="2 3">K23C18032701</strain>
    </source>
</reference>
<evidence type="ECO:0000259" key="1">
    <source>
        <dbReference type="PROSITE" id="PS51662"/>
    </source>
</evidence>
<sequence length="352" mass="38278">MTACAVTMAITLQCCAQKSTIPVAADAVKPTVVTQPVAHDADDPAVWINAANPAASLVIGTDKDQDGALYVFDLNGRILPDKTVKGLQRPNNVDVAYSLLLQNKPVDIAVTTERYTHKLRIYSLPDMQPVDNGGIEMFVGDNEPEYRDLMGIALYKDKAGQVFAFVGRKKGPANGYLGQYLLQDDGTGKVKATLVRKFGSFSGKKEIESIAVDQRLGYVYYSDEGVGVKQYYADAAKGNTQLALFGTTGFAEDHEGISIYSLSDSTGYILVSDQGANRFRVFRREGNAAAPFEHPLLKVVDVSATQSDGSETIAQPMGPKYPKGLFVAMSNDRTFHIYRWEDIAGKELSVIP</sequence>
<proteinExistence type="predicted"/>
<evidence type="ECO:0000313" key="3">
    <source>
        <dbReference type="Proteomes" id="UP000261284"/>
    </source>
</evidence>
<comment type="caution">
    <text evidence="2">The sequence shown here is derived from an EMBL/GenBank/DDBJ whole genome shotgun (WGS) entry which is preliminary data.</text>
</comment>
<dbReference type="InterPro" id="IPR011042">
    <property type="entry name" value="6-blade_b-propeller_TolB-like"/>
</dbReference>
<organism evidence="2 3">
    <name type="scientific">Deminuibacter soli</name>
    <dbReference type="NCBI Taxonomy" id="2291815"/>
    <lineage>
        <taxon>Bacteria</taxon>
        <taxon>Pseudomonadati</taxon>
        <taxon>Bacteroidota</taxon>
        <taxon>Chitinophagia</taxon>
        <taxon>Chitinophagales</taxon>
        <taxon>Chitinophagaceae</taxon>
        <taxon>Deminuibacter</taxon>
    </lineage>
</organism>
<evidence type="ECO:0000313" key="2">
    <source>
        <dbReference type="EMBL" id="RFM27892.1"/>
    </source>
</evidence>
<dbReference type="GO" id="GO:0016158">
    <property type="term" value="F:inositol hexakisphosphate 3-phosphatase activity"/>
    <property type="evidence" value="ECO:0007669"/>
    <property type="project" value="InterPro"/>
</dbReference>
<accession>A0A3E1NIZ8</accession>
<name>A0A3E1NIZ8_9BACT</name>
<protein>
    <submittedName>
        <fullName evidence="2">3-phytase</fullName>
    </submittedName>
</protein>
<dbReference type="Pfam" id="PF02333">
    <property type="entry name" value="Phytase"/>
    <property type="match status" value="1"/>
</dbReference>
<keyword evidence="3" id="KW-1185">Reference proteome</keyword>
<feature type="domain" description="BPP" evidence="1">
    <location>
        <begin position="18"/>
        <end position="348"/>
    </location>
</feature>
<dbReference type="Gene3D" id="2.120.10.30">
    <property type="entry name" value="TolB, C-terminal domain"/>
    <property type="match status" value="1"/>
</dbReference>
<dbReference type="OrthoDB" id="8696437at2"/>
<dbReference type="AlphaFoldDB" id="A0A3E1NIZ8"/>
<dbReference type="PROSITE" id="PS51662">
    <property type="entry name" value="BP_PHYTASE"/>
    <property type="match status" value="1"/>
</dbReference>
<dbReference type="InterPro" id="IPR003431">
    <property type="entry name" value="B-propeller_Phytase"/>
</dbReference>
<dbReference type="EMBL" id="QTJU01000004">
    <property type="protein sequence ID" value="RFM27892.1"/>
    <property type="molecule type" value="Genomic_DNA"/>
</dbReference>
<dbReference type="Proteomes" id="UP000261284">
    <property type="component" value="Unassembled WGS sequence"/>
</dbReference>
<gene>
    <name evidence="2" type="ORF">DXN05_13115</name>
</gene>